<evidence type="ECO:0000256" key="2">
    <source>
        <dbReference type="ARBA" id="ARBA00023136"/>
    </source>
</evidence>
<evidence type="ECO:0000256" key="3">
    <source>
        <dbReference type="ARBA" id="ARBA00023237"/>
    </source>
</evidence>
<feature type="signal peptide" evidence="5">
    <location>
        <begin position="1"/>
        <end position="25"/>
    </location>
</feature>
<keyword evidence="8" id="KW-1185">Reference proteome</keyword>
<reference evidence="7" key="1">
    <citation type="submission" date="2021-03" db="EMBL/GenBank/DDBJ databases">
        <authorList>
            <person name="Wang G."/>
        </authorList>
    </citation>
    <scope>NUCLEOTIDE SEQUENCE</scope>
    <source>
        <strain evidence="7">KCTC 12899</strain>
    </source>
</reference>
<organism evidence="7 8">
    <name type="scientific">Acanthopleuribacter pedis</name>
    <dbReference type="NCBI Taxonomy" id="442870"/>
    <lineage>
        <taxon>Bacteria</taxon>
        <taxon>Pseudomonadati</taxon>
        <taxon>Acidobacteriota</taxon>
        <taxon>Holophagae</taxon>
        <taxon>Acanthopleuribacterales</taxon>
        <taxon>Acanthopleuribacteraceae</taxon>
        <taxon>Acanthopleuribacter</taxon>
    </lineage>
</organism>
<keyword evidence="2 4" id="KW-0472">Membrane</keyword>
<dbReference type="PANTHER" id="PTHR30329:SF21">
    <property type="entry name" value="LIPOPROTEIN YIAD-RELATED"/>
    <property type="match status" value="1"/>
</dbReference>
<evidence type="ECO:0000259" key="6">
    <source>
        <dbReference type="PROSITE" id="PS51123"/>
    </source>
</evidence>
<dbReference type="PROSITE" id="PS51257">
    <property type="entry name" value="PROKAR_LIPOPROTEIN"/>
    <property type="match status" value="1"/>
</dbReference>
<evidence type="ECO:0000256" key="4">
    <source>
        <dbReference type="PROSITE-ProRule" id="PRU00473"/>
    </source>
</evidence>
<dbReference type="Proteomes" id="UP000664417">
    <property type="component" value="Unassembled WGS sequence"/>
</dbReference>
<dbReference type="Gene3D" id="3.30.1330.60">
    <property type="entry name" value="OmpA-like domain"/>
    <property type="match status" value="1"/>
</dbReference>
<evidence type="ECO:0000313" key="8">
    <source>
        <dbReference type="Proteomes" id="UP000664417"/>
    </source>
</evidence>
<name>A0A8J7QS65_9BACT</name>
<comment type="caution">
    <text evidence="7">The sequence shown here is derived from an EMBL/GenBank/DDBJ whole genome shotgun (WGS) entry which is preliminary data.</text>
</comment>
<sequence length="219" mass="23451">MNSFRPLRLILAGLLIASLALTSCAVHGPYETRRDKTARGAGIGAAVGALASILDGKKEADEILARAAIGAVVGGSIGAYMDAQEERIARIPGTSVERLDRNTLLVKFDSDVLFDVNSHALGSRSRDTLSQMSGVLQDYPKTAVVIQGHTDSTGSEAHNQDLSERRAGSVRRFFSNQGISGQRLIAMGYGETMPVADNTTESGRRLNRRVDVVLRARAK</sequence>
<evidence type="ECO:0000256" key="5">
    <source>
        <dbReference type="SAM" id="SignalP"/>
    </source>
</evidence>
<accession>A0A8J7QS65</accession>
<gene>
    <name evidence="7" type="ORF">J3U88_32795</name>
</gene>
<dbReference type="InterPro" id="IPR036737">
    <property type="entry name" value="OmpA-like_sf"/>
</dbReference>
<feature type="chain" id="PRO_5035236761" evidence="5">
    <location>
        <begin position="26"/>
        <end position="219"/>
    </location>
</feature>
<dbReference type="InterPro" id="IPR050330">
    <property type="entry name" value="Bact_OuterMem_StrucFunc"/>
</dbReference>
<proteinExistence type="predicted"/>
<dbReference type="AlphaFoldDB" id="A0A8J7QS65"/>
<protein>
    <submittedName>
        <fullName evidence="7">OmpA family protein</fullName>
    </submittedName>
</protein>
<dbReference type="PANTHER" id="PTHR30329">
    <property type="entry name" value="STATOR ELEMENT OF FLAGELLAR MOTOR COMPLEX"/>
    <property type="match status" value="1"/>
</dbReference>
<keyword evidence="5" id="KW-0732">Signal</keyword>
<dbReference type="RefSeq" id="WP_207863414.1">
    <property type="nucleotide sequence ID" value="NZ_JAFREP010000056.1"/>
</dbReference>
<comment type="subcellular location">
    <subcellularLocation>
        <location evidence="1">Cell outer membrane</location>
    </subcellularLocation>
</comment>
<dbReference type="PRINTS" id="PR01021">
    <property type="entry name" value="OMPADOMAIN"/>
</dbReference>
<dbReference type="InterPro" id="IPR006665">
    <property type="entry name" value="OmpA-like"/>
</dbReference>
<dbReference type="CDD" id="cd07185">
    <property type="entry name" value="OmpA_C-like"/>
    <property type="match status" value="1"/>
</dbReference>
<evidence type="ECO:0000256" key="1">
    <source>
        <dbReference type="ARBA" id="ARBA00004442"/>
    </source>
</evidence>
<evidence type="ECO:0000313" key="7">
    <source>
        <dbReference type="EMBL" id="MBO1323290.1"/>
    </source>
</evidence>
<feature type="domain" description="OmpA-like" evidence="6">
    <location>
        <begin position="101"/>
        <end position="218"/>
    </location>
</feature>
<dbReference type="EMBL" id="JAFREP010000056">
    <property type="protein sequence ID" value="MBO1323290.1"/>
    <property type="molecule type" value="Genomic_DNA"/>
</dbReference>
<dbReference type="SUPFAM" id="SSF103088">
    <property type="entry name" value="OmpA-like"/>
    <property type="match status" value="1"/>
</dbReference>
<dbReference type="Pfam" id="PF00691">
    <property type="entry name" value="OmpA"/>
    <property type="match status" value="1"/>
</dbReference>
<dbReference type="PROSITE" id="PS51123">
    <property type="entry name" value="OMPA_2"/>
    <property type="match status" value="1"/>
</dbReference>
<dbReference type="InterPro" id="IPR006664">
    <property type="entry name" value="OMP_bac"/>
</dbReference>
<dbReference type="GO" id="GO:0009279">
    <property type="term" value="C:cell outer membrane"/>
    <property type="evidence" value="ECO:0007669"/>
    <property type="project" value="UniProtKB-SubCell"/>
</dbReference>
<keyword evidence="3" id="KW-0998">Cell outer membrane</keyword>